<dbReference type="InterPro" id="IPR036678">
    <property type="entry name" value="MutS_con_dom_sf"/>
</dbReference>
<dbReference type="InterPro" id="IPR045076">
    <property type="entry name" value="MutS"/>
</dbReference>
<reference evidence="11 12" key="1">
    <citation type="journal article" date="2010" name="Stand. Genomic Sci.">
        <title>Complete genome sequence of Denitrovibrio acetiphilus type strain (N2460).</title>
        <authorList>
            <person name="Kiss H."/>
            <person name="Lang E."/>
            <person name="Lapidus A."/>
            <person name="Copeland A."/>
            <person name="Nolan M."/>
            <person name="Glavina Del Rio T."/>
            <person name="Chen F."/>
            <person name="Lucas S."/>
            <person name="Tice H."/>
            <person name="Cheng J.F."/>
            <person name="Han C."/>
            <person name="Goodwin L."/>
            <person name="Pitluck S."/>
            <person name="Liolios K."/>
            <person name="Pati A."/>
            <person name="Ivanova N."/>
            <person name="Mavromatis K."/>
            <person name="Chen A."/>
            <person name="Palaniappan K."/>
            <person name="Land M."/>
            <person name="Hauser L."/>
            <person name="Chang Y.J."/>
            <person name="Jeffries C.D."/>
            <person name="Detter J.C."/>
            <person name="Brettin T."/>
            <person name="Spring S."/>
            <person name="Rohde M."/>
            <person name="Goker M."/>
            <person name="Woyke T."/>
            <person name="Bristow J."/>
            <person name="Eisen J.A."/>
            <person name="Markowitz V."/>
            <person name="Hugenholtz P."/>
            <person name="Kyrpides N.C."/>
            <person name="Klenk H.P."/>
        </authorList>
    </citation>
    <scope>NUCLEOTIDE SEQUENCE [LARGE SCALE GENOMIC DNA]</scope>
    <source>
        <strain evidence="12">DSM 12809 / NBRC 114555 / N2460</strain>
    </source>
</reference>
<accession>D4H6A9</accession>
<comment type="similarity">
    <text evidence="1 9">Belongs to the DNA mismatch repair MutS family.</text>
</comment>
<dbReference type="PANTHER" id="PTHR11361:SF34">
    <property type="entry name" value="DNA MISMATCH REPAIR PROTEIN MSH1, MITOCHONDRIAL"/>
    <property type="match status" value="1"/>
</dbReference>
<dbReference type="SMART" id="SM00534">
    <property type="entry name" value="MUTSac"/>
    <property type="match status" value="1"/>
</dbReference>
<dbReference type="PIRSF" id="PIRSF037677">
    <property type="entry name" value="DNA_mis_repair_Msh6"/>
    <property type="match status" value="1"/>
</dbReference>
<dbReference type="SUPFAM" id="SSF53150">
    <property type="entry name" value="DNA repair protein MutS, domain II"/>
    <property type="match status" value="1"/>
</dbReference>
<dbReference type="Gene3D" id="3.40.1170.10">
    <property type="entry name" value="DNA repair protein MutS, domain I"/>
    <property type="match status" value="1"/>
</dbReference>
<dbReference type="GO" id="GO:0005829">
    <property type="term" value="C:cytosol"/>
    <property type="evidence" value="ECO:0007669"/>
    <property type="project" value="TreeGrafter"/>
</dbReference>
<dbReference type="InterPro" id="IPR016151">
    <property type="entry name" value="DNA_mismatch_repair_MutS_N"/>
</dbReference>
<dbReference type="Pfam" id="PF01624">
    <property type="entry name" value="MutS_I"/>
    <property type="match status" value="1"/>
</dbReference>
<evidence type="ECO:0000256" key="4">
    <source>
        <dbReference type="ARBA" id="ARBA00022763"/>
    </source>
</evidence>
<dbReference type="GO" id="GO:0005524">
    <property type="term" value="F:ATP binding"/>
    <property type="evidence" value="ECO:0007669"/>
    <property type="project" value="UniProtKB-UniRule"/>
</dbReference>
<dbReference type="AlphaFoldDB" id="D4H6A9"/>
<dbReference type="GO" id="GO:0030983">
    <property type="term" value="F:mismatched DNA binding"/>
    <property type="evidence" value="ECO:0007669"/>
    <property type="project" value="InterPro"/>
</dbReference>
<dbReference type="GO" id="GO:0003684">
    <property type="term" value="F:damaged DNA binding"/>
    <property type="evidence" value="ECO:0007669"/>
    <property type="project" value="UniProtKB-UniRule"/>
</dbReference>
<dbReference type="Gene3D" id="1.10.1420.10">
    <property type="match status" value="2"/>
</dbReference>
<sequence>MTKPEKITPMMQQFFDVKEKYPDTIVFFRMGDFYEMFGDDAVETSKILGIALTSRDKNKDNGMPMCGVPHHSYQQYLIKMLKAGKNVAICDQLEDPAQAKGIVKRGVTKVHTPGTVIDDAALPATDNNYLATVYKAEKIYIAFTDLSTGEVYLEKCGANYAGDTIARYNPKEIITSFNSGIEGAFEFGGSFSETLASREVMEHYSVGAMKSLGLDEITFAAPIYMALKYMQRVMLDVTLLKPKLVTDDERVYLDSVAISTLELVKNSRDGSEKDTLYSVLNHTNTTMGARTLKKWLLSPLRNTNTILRRQEIIEFFINNQTTADALRDQLERVYDIERITTRLSANRCNARDLVWLKNSTETFPTIKYMLSSCENPHIADLTEEFDDLNDITVLIESAIEDEPPVTITEGGLIKKGFNPEVDELKDIKENSRQILLKIESEQRAKTGISSLKVKFNKVFGYYIEISKAYLNRVPEEYTRKQTLVNAERFIIPELKELEEKILHADSRLVNLEYEIFSEIRRQVSESAARLRSSAATISELDCLLSLAKTAVQNDYRKPLVGDFDDIKITEGRHPVVEKNINSAYVPNDIEMDINRNKLTIITGPNMAGKSTYLRMCALITLMAHIGSYVPASEAEIGIVDRIFTRVGASDNLAGGESTFMVEMVEAANILNNATDKSLIILDELGRGTSTFDGVSIAWSVAEYIADHINAKTLFATHYHELTDISLTTQGVRNCATEVVEHEGELIFMRKVRPGTADKSYGIHVAELAGLPKEVITRANDILRNLEKNELSPQGIANTPKKEKKQKSHERGVVQTMLVFDDHPVLDELKALDVDALTPLQALNLLSELKKRANK</sequence>
<evidence type="ECO:0000256" key="6">
    <source>
        <dbReference type="ARBA" id="ARBA00023125"/>
    </source>
</evidence>
<dbReference type="EMBL" id="CP001968">
    <property type="protein sequence ID" value="ADD69583.1"/>
    <property type="molecule type" value="Genomic_DNA"/>
</dbReference>
<dbReference type="STRING" id="522772.Dacet_2833"/>
<evidence type="ECO:0000313" key="12">
    <source>
        <dbReference type="Proteomes" id="UP000002012"/>
    </source>
</evidence>
<protein>
    <recommendedName>
        <fullName evidence="2 9">DNA mismatch repair protein MutS</fullName>
    </recommendedName>
</protein>
<feature type="domain" description="DNA mismatch repair proteins mutS family" evidence="10">
    <location>
        <begin position="677"/>
        <end position="693"/>
    </location>
</feature>
<dbReference type="InterPro" id="IPR007696">
    <property type="entry name" value="DNA_mismatch_repair_MutS_core"/>
</dbReference>
<dbReference type="Pfam" id="PF05190">
    <property type="entry name" value="MutS_IV"/>
    <property type="match status" value="1"/>
</dbReference>
<dbReference type="SUPFAM" id="SSF48334">
    <property type="entry name" value="DNA repair protein MutS, domain III"/>
    <property type="match status" value="1"/>
</dbReference>
<evidence type="ECO:0000256" key="5">
    <source>
        <dbReference type="ARBA" id="ARBA00022840"/>
    </source>
</evidence>
<dbReference type="InterPro" id="IPR000432">
    <property type="entry name" value="DNA_mismatch_repair_MutS_C"/>
</dbReference>
<evidence type="ECO:0000256" key="2">
    <source>
        <dbReference type="ARBA" id="ARBA00021982"/>
    </source>
</evidence>
<feature type="binding site" evidence="9">
    <location>
        <begin position="603"/>
        <end position="610"/>
    </location>
    <ligand>
        <name>ATP</name>
        <dbReference type="ChEBI" id="CHEBI:30616"/>
    </ligand>
</feature>
<keyword evidence="4 9" id="KW-0227">DNA damage</keyword>
<dbReference type="GO" id="GO:0006298">
    <property type="term" value="P:mismatch repair"/>
    <property type="evidence" value="ECO:0007669"/>
    <property type="project" value="UniProtKB-UniRule"/>
</dbReference>
<dbReference type="Proteomes" id="UP000002012">
    <property type="component" value="Chromosome"/>
</dbReference>
<dbReference type="FunFam" id="3.40.50.300:FF:000870">
    <property type="entry name" value="MutS protein homolog 4"/>
    <property type="match status" value="1"/>
</dbReference>
<dbReference type="PROSITE" id="PS00486">
    <property type="entry name" value="DNA_MISMATCH_REPAIR_2"/>
    <property type="match status" value="1"/>
</dbReference>
<gene>
    <name evidence="9" type="primary">mutS</name>
    <name evidence="11" type="ordered locus">Dacet_2833</name>
</gene>
<dbReference type="InterPro" id="IPR005748">
    <property type="entry name" value="DNA_mismatch_repair_MutS"/>
</dbReference>
<dbReference type="InParanoid" id="D4H6A9"/>
<dbReference type="SUPFAM" id="SSF55271">
    <property type="entry name" value="DNA repair protein MutS, domain I"/>
    <property type="match status" value="1"/>
</dbReference>
<dbReference type="InterPro" id="IPR007861">
    <property type="entry name" value="DNA_mismatch_repair_MutS_clamp"/>
</dbReference>
<evidence type="ECO:0000313" key="11">
    <source>
        <dbReference type="EMBL" id="ADD69583.1"/>
    </source>
</evidence>
<keyword evidence="7 9" id="KW-0234">DNA repair</keyword>
<comment type="function">
    <text evidence="8 9">This protein is involved in the repair of mismatches in DNA. It is possible that it carries out the mismatch recognition step. This protein has a weak ATPase activity.</text>
</comment>
<dbReference type="Pfam" id="PF00488">
    <property type="entry name" value="MutS_V"/>
    <property type="match status" value="1"/>
</dbReference>
<evidence type="ECO:0000256" key="3">
    <source>
        <dbReference type="ARBA" id="ARBA00022741"/>
    </source>
</evidence>
<dbReference type="GO" id="GO:0140664">
    <property type="term" value="F:ATP-dependent DNA damage sensor activity"/>
    <property type="evidence" value="ECO:0007669"/>
    <property type="project" value="InterPro"/>
</dbReference>
<dbReference type="InterPro" id="IPR007695">
    <property type="entry name" value="DNA_mismatch_repair_MutS-lik_N"/>
</dbReference>
<dbReference type="Gene3D" id="6.10.140.430">
    <property type="match status" value="1"/>
</dbReference>
<dbReference type="FunFam" id="3.40.1170.10:FF:000001">
    <property type="entry name" value="DNA mismatch repair protein MutS"/>
    <property type="match status" value="1"/>
</dbReference>
<dbReference type="NCBIfam" id="NF003810">
    <property type="entry name" value="PRK05399.1"/>
    <property type="match status" value="1"/>
</dbReference>
<proteinExistence type="inferred from homology"/>
<keyword evidence="12" id="KW-1185">Reference proteome</keyword>
<dbReference type="FunCoup" id="D4H6A9">
    <property type="interactions" value="421"/>
</dbReference>
<evidence type="ECO:0000256" key="9">
    <source>
        <dbReference type="HAMAP-Rule" id="MF_00096"/>
    </source>
</evidence>
<dbReference type="HOGENOM" id="CLU_002472_4_0_0"/>
<dbReference type="InterPro" id="IPR027417">
    <property type="entry name" value="P-loop_NTPase"/>
</dbReference>
<dbReference type="NCBIfam" id="TIGR01070">
    <property type="entry name" value="mutS1"/>
    <property type="match status" value="1"/>
</dbReference>
<dbReference type="Gene3D" id="3.40.50.300">
    <property type="entry name" value="P-loop containing nucleotide triphosphate hydrolases"/>
    <property type="match status" value="1"/>
</dbReference>
<dbReference type="PaxDb" id="522772-Dacet_2833"/>
<dbReference type="HAMAP" id="MF_00096">
    <property type="entry name" value="MutS"/>
    <property type="match status" value="1"/>
</dbReference>
<keyword evidence="3 9" id="KW-0547">Nucleotide-binding</keyword>
<dbReference type="Pfam" id="PF05192">
    <property type="entry name" value="MutS_III"/>
    <property type="match status" value="1"/>
</dbReference>
<keyword evidence="6 9" id="KW-0238">DNA-binding</keyword>
<keyword evidence="5 9" id="KW-0067">ATP-binding</keyword>
<dbReference type="KEGG" id="dap:Dacet_2833"/>
<name>D4H6A9_DENA2</name>
<dbReference type="PANTHER" id="PTHR11361">
    <property type="entry name" value="DNA MISMATCH REPAIR PROTEIN MUTS FAMILY MEMBER"/>
    <property type="match status" value="1"/>
</dbReference>
<dbReference type="SMART" id="SM00533">
    <property type="entry name" value="MUTSd"/>
    <property type="match status" value="1"/>
</dbReference>
<evidence type="ECO:0000259" key="10">
    <source>
        <dbReference type="PROSITE" id="PS00486"/>
    </source>
</evidence>
<dbReference type="InterPro" id="IPR017261">
    <property type="entry name" value="DNA_mismatch_repair_MutS/MSH"/>
</dbReference>
<dbReference type="Gene3D" id="3.30.420.110">
    <property type="entry name" value="MutS, connector domain"/>
    <property type="match status" value="1"/>
</dbReference>
<dbReference type="CDD" id="cd03284">
    <property type="entry name" value="ABC_MutS1"/>
    <property type="match status" value="1"/>
</dbReference>
<organism evidence="11 12">
    <name type="scientific">Denitrovibrio acetiphilus (strain DSM 12809 / NBRC 114555 / N2460)</name>
    <dbReference type="NCBI Taxonomy" id="522772"/>
    <lineage>
        <taxon>Bacteria</taxon>
        <taxon>Pseudomonadati</taxon>
        <taxon>Deferribacterota</taxon>
        <taxon>Deferribacteres</taxon>
        <taxon>Deferribacterales</taxon>
        <taxon>Geovibrionaceae</taxon>
        <taxon>Denitrovibrio</taxon>
    </lineage>
</organism>
<evidence type="ECO:0000256" key="7">
    <source>
        <dbReference type="ARBA" id="ARBA00023204"/>
    </source>
</evidence>
<dbReference type="eggNOG" id="COG0249">
    <property type="taxonomic scope" value="Bacteria"/>
</dbReference>
<evidence type="ECO:0000256" key="8">
    <source>
        <dbReference type="ARBA" id="ARBA00024647"/>
    </source>
</evidence>
<evidence type="ECO:0000256" key="1">
    <source>
        <dbReference type="ARBA" id="ARBA00006271"/>
    </source>
</evidence>
<dbReference type="SUPFAM" id="SSF52540">
    <property type="entry name" value="P-loop containing nucleoside triphosphate hydrolases"/>
    <property type="match status" value="1"/>
</dbReference>
<dbReference type="RefSeq" id="WP_013012070.1">
    <property type="nucleotide sequence ID" value="NC_013943.1"/>
</dbReference>
<dbReference type="InterPro" id="IPR036187">
    <property type="entry name" value="DNA_mismatch_repair_MutS_sf"/>
</dbReference>
<dbReference type="OrthoDB" id="9802448at2"/>